<dbReference type="GO" id="GO:0008360">
    <property type="term" value="P:regulation of cell shape"/>
    <property type="evidence" value="ECO:0007669"/>
    <property type="project" value="UniProtKB-KW"/>
</dbReference>
<evidence type="ECO:0000256" key="6">
    <source>
        <dbReference type="SAM" id="Coils"/>
    </source>
</evidence>
<feature type="domain" description="Rod shape-determining protein MreC beta-barrel core" evidence="8">
    <location>
        <begin position="125"/>
        <end position="272"/>
    </location>
</feature>
<dbReference type="Gene3D" id="2.40.10.350">
    <property type="entry name" value="Rod shape-determining protein MreC, domain 2"/>
    <property type="match status" value="1"/>
</dbReference>
<dbReference type="PANTHER" id="PTHR34138:SF1">
    <property type="entry name" value="CELL SHAPE-DETERMINING PROTEIN MREC"/>
    <property type="match status" value="1"/>
</dbReference>
<dbReference type="InterPro" id="IPR042175">
    <property type="entry name" value="Cell/Rod_MreC_2"/>
</dbReference>
<name>A0A315Z0Q6_SEDFL</name>
<dbReference type="Gene3D" id="2.40.10.340">
    <property type="entry name" value="Rod shape-determining protein MreC, domain 1"/>
    <property type="match status" value="1"/>
</dbReference>
<evidence type="ECO:0000256" key="5">
    <source>
        <dbReference type="PIRNR" id="PIRNR038471"/>
    </source>
</evidence>
<evidence type="ECO:0000256" key="1">
    <source>
        <dbReference type="ARBA" id="ARBA00009369"/>
    </source>
</evidence>
<keyword evidence="3 5" id="KW-0133">Cell shape</keyword>
<comment type="similarity">
    <text evidence="1 5">Belongs to the MreC family.</text>
</comment>
<feature type="coiled-coil region" evidence="6">
    <location>
        <begin position="60"/>
        <end position="87"/>
    </location>
</feature>
<evidence type="ECO:0000313" key="9">
    <source>
        <dbReference type="EMBL" id="PWJ36142.1"/>
    </source>
</evidence>
<evidence type="ECO:0000256" key="2">
    <source>
        <dbReference type="ARBA" id="ARBA00013855"/>
    </source>
</evidence>
<dbReference type="Pfam" id="PF04085">
    <property type="entry name" value="MreC"/>
    <property type="match status" value="1"/>
</dbReference>
<dbReference type="InterPro" id="IPR055342">
    <property type="entry name" value="MreC_beta-barrel_core"/>
</dbReference>
<keyword evidence="10" id="KW-1185">Reference proteome</keyword>
<gene>
    <name evidence="9" type="ORF">BC781_109161</name>
</gene>
<evidence type="ECO:0000313" key="10">
    <source>
        <dbReference type="Proteomes" id="UP000245535"/>
    </source>
</evidence>
<proteinExistence type="inferred from homology"/>
<reference evidence="9 10" key="1">
    <citation type="submission" date="2018-03" db="EMBL/GenBank/DDBJ databases">
        <title>Genomic Encyclopedia of Archaeal and Bacterial Type Strains, Phase II (KMG-II): from individual species to whole genera.</title>
        <authorList>
            <person name="Goeker M."/>
        </authorList>
    </citation>
    <scope>NUCLEOTIDE SEQUENCE [LARGE SCALE GENOMIC DNA]</scope>
    <source>
        <strain evidence="9 10">DSM 28229</strain>
    </source>
</reference>
<comment type="caution">
    <text evidence="9">The sequence shown here is derived from an EMBL/GenBank/DDBJ whole genome shotgun (WGS) entry which is preliminary data.</text>
</comment>
<comment type="function">
    <text evidence="5">Involved in formation and maintenance of cell shape.</text>
</comment>
<organism evidence="9 10">
    <name type="scientific">Sediminitomix flava</name>
    <dbReference type="NCBI Taxonomy" id="379075"/>
    <lineage>
        <taxon>Bacteria</taxon>
        <taxon>Pseudomonadati</taxon>
        <taxon>Bacteroidota</taxon>
        <taxon>Cytophagia</taxon>
        <taxon>Cytophagales</taxon>
        <taxon>Flammeovirgaceae</taxon>
        <taxon>Sediminitomix</taxon>
    </lineage>
</organism>
<dbReference type="OrthoDB" id="9811827at2"/>
<protein>
    <recommendedName>
        <fullName evidence="2 5">Cell shape-determining protein MreC</fullName>
    </recommendedName>
    <alternativeName>
        <fullName evidence="4 5">Cell shape protein MreC</fullName>
    </alternativeName>
</protein>
<dbReference type="InterPro" id="IPR042177">
    <property type="entry name" value="Cell/Rod_1"/>
</dbReference>
<sequence length="291" mass="32672">MQELFDFIYRIRVFLVFVVLEIVAGILIVSNNSYQRATFFSSSSAVAGNLFQVTTNVTRYLDLSRINEELREENALLRERLLALDTLVVDPEDSLALLNLSFSDTLVTKDTADTDLKFAFQEAEVINNSIRRNNNYITIDKGRLDGVEEGMGIITSGGIVGQVKNVSDHFATCYSVLHSRMNISAELLKDKSLCTVKWDTNNPAKASLHYLPMHIELSEGDTVITSGYNTVYPQGIMIGTVSKTEYKMEESFVNVEIDLAVDFDQLSYVYIINALFRAEKDSLESLNAIDE</sequence>
<keyword evidence="7" id="KW-0812">Transmembrane</keyword>
<evidence type="ECO:0000259" key="8">
    <source>
        <dbReference type="Pfam" id="PF04085"/>
    </source>
</evidence>
<evidence type="ECO:0000256" key="3">
    <source>
        <dbReference type="ARBA" id="ARBA00022960"/>
    </source>
</evidence>
<dbReference type="PANTHER" id="PTHR34138">
    <property type="entry name" value="CELL SHAPE-DETERMINING PROTEIN MREC"/>
    <property type="match status" value="1"/>
</dbReference>
<dbReference type="InterPro" id="IPR007221">
    <property type="entry name" value="MreC"/>
</dbReference>
<keyword evidence="6" id="KW-0175">Coiled coil</keyword>
<evidence type="ECO:0000256" key="4">
    <source>
        <dbReference type="ARBA" id="ARBA00032089"/>
    </source>
</evidence>
<dbReference type="EMBL" id="QGDO01000009">
    <property type="protein sequence ID" value="PWJ36142.1"/>
    <property type="molecule type" value="Genomic_DNA"/>
</dbReference>
<dbReference type="RefSeq" id="WP_109622596.1">
    <property type="nucleotide sequence ID" value="NZ_QGDO01000009.1"/>
</dbReference>
<keyword evidence="7" id="KW-0472">Membrane</keyword>
<accession>A0A315Z0Q6</accession>
<dbReference type="Proteomes" id="UP000245535">
    <property type="component" value="Unassembled WGS sequence"/>
</dbReference>
<dbReference type="GO" id="GO:0005886">
    <property type="term" value="C:plasma membrane"/>
    <property type="evidence" value="ECO:0007669"/>
    <property type="project" value="TreeGrafter"/>
</dbReference>
<feature type="transmembrane region" description="Helical" evidence="7">
    <location>
        <begin position="7"/>
        <end position="29"/>
    </location>
</feature>
<dbReference type="NCBIfam" id="NF010532">
    <property type="entry name" value="PRK13922.9-3"/>
    <property type="match status" value="1"/>
</dbReference>
<dbReference type="AlphaFoldDB" id="A0A315Z0Q6"/>
<dbReference type="PIRSF" id="PIRSF038471">
    <property type="entry name" value="MreC"/>
    <property type="match status" value="1"/>
</dbReference>
<keyword evidence="7" id="KW-1133">Transmembrane helix</keyword>
<evidence type="ECO:0000256" key="7">
    <source>
        <dbReference type="SAM" id="Phobius"/>
    </source>
</evidence>